<evidence type="ECO:0000259" key="2">
    <source>
        <dbReference type="Pfam" id="PF14238"/>
    </source>
</evidence>
<dbReference type="InterPro" id="IPR025641">
    <property type="entry name" value="DUF4340"/>
</dbReference>
<feature type="signal peptide" evidence="1">
    <location>
        <begin position="1"/>
        <end position="21"/>
    </location>
</feature>
<feature type="chain" id="PRO_5038536003" evidence="1">
    <location>
        <begin position="22"/>
        <end position="326"/>
    </location>
</feature>
<protein>
    <submittedName>
        <fullName evidence="3">DUF4340 domain-containing protein</fullName>
    </submittedName>
</protein>
<sequence length="326" mass="37341">MYPRLIKSAAVLAAVSLCAAAASLYWVYRSGHAHLIGSLVFAETVRPESKIKEIVIRSPEYTATLENDNDFWHIREADNYYANFDLVRSLFKNFRETRFIRKQTATPQLLSELDLGNPYRSDAHAGTSISILDEQGRELNHLILGKAGAENQTRFARIPSLPDIFTVSGQYTLPIELSSWIQQPLMSLELKDLQAVQIDGEKVSRKAPAQAFIIYENNHPQKLVRLEVLERQLSYLGSEAVMSAQNFDDTRYPRRRQMAFTTFDGLIYNLELYADNQDYWAKLTLSATPLPTIETNDYIRNSAFLYDGWFFKLSAETGRTLFQYKL</sequence>
<evidence type="ECO:0000256" key="1">
    <source>
        <dbReference type="SAM" id="SignalP"/>
    </source>
</evidence>
<evidence type="ECO:0000313" key="4">
    <source>
        <dbReference type="Proteomes" id="UP000824107"/>
    </source>
</evidence>
<name>A0A9D1M2T5_9PROT</name>
<gene>
    <name evidence="3" type="ORF">IAD20_00900</name>
</gene>
<reference evidence="3" key="1">
    <citation type="submission" date="2020-10" db="EMBL/GenBank/DDBJ databases">
        <authorList>
            <person name="Gilroy R."/>
        </authorList>
    </citation>
    <scope>NUCLEOTIDE SEQUENCE</scope>
    <source>
        <strain evidence="3">ChiW3-316</strain>
    </source>
</reference>
<proteinExistence type="predicted"/>
<comment type="caution">
    <text evidence="3">The sequence shown here is derived from an EMBL/GenBank/DDBJ whole genome shotgun (WGS) entry which is preliminary data.</text>
</comment>
<dbReference type="EMBL" id="DVNC01000010">
    <property type="protein sequence ID" value="HIU52620.1"/>
    <property type="molecule type" value="Genomic_DNA"/>
</dbReference>
<dbReference type="Pfam" id="PF14238">
    <property type="entry name" value="DUF4340"/>
    <property type="match status" value="1"/>
</dbReference>
<evidence type="ECO:0000313" key="3">
    <source>
        <dbReference type="EMBL" id="HIU52620.1"/>
    </source>
</evidence>
<dbReference type="AlphaFoldDB" id="A0A9D1M2T5"/>
<dbReference type="Proteomes" id="UP000824107">
    <property type="component" value="Unassembled WGS sequence"/>
</dbReference>
<keyword evidence="1" id="KW-0732">Signal</keyword>
<accession>A0A9D1M2T5</accession>
<feature type="domain" description="DUF4340" evidence="2">
    <location>
        <begin position="72"/>
        <end position="205"/>
    </location>
</feature>
<organism evidence="3 4">
    <name type="scientific">Candidatus Scatocola faecipullorum</name>
    <dbReference type="NCBI Taxonomy" id="2840917"/>
    <lineage>
        <taxon>Bacteria</taxon>
        <taxon>Pseudomonadati</taxon>
        <taxon>Pseudomonadota</taxon>
        <taxon>Alphaproteobacteria</taxon>
        <taxon>Rhodospirillales</taxon>
        <taxon>Rhodospirillaceae</taxon>
        <taxon>Rhodospirillaceae incertae sedis</taxon>
        <taxon>Candidatus Scatocola</taxon>
    </lineage>
</organism>
<reference evidence="3" key="2">
    <citation type="journal article" date="2021" name="PeerJ">
        <title>Extensive microbial diversity within the chicken gut microbiome revealed by metagenomics and culture.</title>
        <authorList>
            <person name="Gilroy R."/>
            <person name="Ravi A."/>
            <person name="Getino M."/>
            <person name="Pursley I."/>
            <person name="Horton D.L."/>
            <person name="Alikhan N.F."/>
            <person name="Baker D."/>
            <person name="Gharbi K."/>
            <person name="Hall N."/>
            <person name="Watson M."/>
            <person name="Adriaenssens E.M."/>
            <person name="Foster-Nyarko E."/>
            <person name="Jarju S."/>
            <person name="Secka A."/>
            <person name="Antonio M."/>
            <person name="Oren A."/>
            <person name="Chaudhuri R.R."/>
            <person name="La Ragione R."/>
            <person name="Hildebrand F."/>
            <person name="Pallen M.J."/>
        </authorList>
    </citation>
    <scope>NUCLEOTIDE SEQUENCE</scope>
    <source>
        <strain evidence="3">ChiW3-316</strain>
    </source>
</reference>